<dbReference type="GO" id="GO:0000175">
    <property type="term" value="F:3'-5'-RNA exonuclease activity"/>
    <property type="evidence" value="ECO:0007669"/>
    <property type="project" value="TreeGrafter"/>
</dbReference>
<dbReference type="CDD" id="cd09083">
    <property type="entry name" value="EEP-1"/>
    <property type="match status" value="1"/>
</dbReference>
<evidence type="ECO:0000313" key="2">
    <source>
        <dbReference type="EMBL" id="MBC2288193.1"/>
    </source>
</evidence>
<dbReference type="Pfam" id="PF03372">
    <property type="entry name" value="Exo_endo_phos"/>
    <property type="match status" value="1"/>
</dbReference>
<organism evidence="2 3">
    <name type="scientific">Listeria farberi</name>
    <dbReference type="NCBI Taxonomy" id="2713500"/>
    <lineage>
        <taxon>Bacteria</taxon>
        <taxon>Bacillati</taxon>
        <taxon>Bacillota</taxon>
        <taxon>Bacilli</taxon>
        <taxon>Bacillales</taxon>
        <taxon>Listeriaceae</taxon>
        <taxon>Listeria</taxon>
    </lineage>
</organism>
<proteinExistence type="predicted"/>
<dbReference type="PANTHER" id="PTHR12121:SF36">
    <property type="entry name" value="ENDONUCLEASE_EXONUCLEASE_PHOSPHATASE DOMAIN-CONTAINING PROTEIN"/>
    <property type="match status" value="1"/>
</dbReference>
<keyword evidence="2" id="KW-0378">Hydrolase</keyword>
<reference evidence="2 3" key="1">
    <citation type="submission" date="2020-03" db="EMBL/GenBank/DDBJ databases">
        <title>Soil Listeria distribution.</title>
        <authorList>
            <person name="Liao J."/>
            <person name="Wiedmann M."/>
        </authorList>
    </citation>
    <scope>NUCLEOTIDE SEQUENCE [LARGE SCALE GENOMIC DNA]</scope>
    <source>
        <strain evidence="2 3">FSL L7-0072</strain>
    </source>
</reference>
<dbReference type="RefSeq" id="WP_185608039.1">
    <property type="nucleotide sequence ID" value="NZ_JAARZO010000004.1"/>
</dbReference>
<dbReference type="AlphaFoldDB" id="A0A7X0ZJ82"/>
<protein>
    <submittedName>
        <fullName evidence="2">Endonuclease/exonuclease/phosphatase family protein</fullName>
    </submittedName>
</protein>
<name>A0A7X0ZJ82_9LIST</name>
<dbReference type="InterPro" id="IPR036691">
    <property type="entry name" value="Endo/exonu/phosph_ase_sf"/>
</dbReference>
<keyword evidence="2" id="KW-0255">Endonuclease</keyword>
<gene>
    <name evidence="2" type="ORF">HCB47_11260</name>
</gene>
<feature type="domain" description="Endonuclease/exonuclease/phosphatase" evidence="1">
    <location>
        <begin position="6"/>
        <end position="247"/>
    </location>
</feature>
<dbReference type="InterPro" id="IPR050410">
    <property type="entry name" value="CCR4/nocturin_mRNA_transcr"/>
</dbReference>
<dbReference type="GO" id="GO:0004519">
    <property type="term" value="F:endonuclease activity"/>
    <property type="evidence" value="ECO:0007669"/>
    <property type="project" value="UniProtKB-KW"/>
</dbReference>
<dbReference type="SUPFAM" id="SSF56219">
    <property type="entry name" value="DNase I-like"/>
    <property type="match status" value="1"/>
</dbReference>
<dbReference type="PANTHER" id="PTHR12121">
    <property type="entry name" value="CARBON CATABOLITE REPRESSOR PROTEIN 4"/>
    <property type="match status" value="1"/>
</dbReference>
<evidence type="ECO:0000313" key="3">
    <source>
        <dbReference type="Proteomes" id="UP000558070"/>
    </source>
</evidence>
<keyword evidence="2" id="KW-0269">Exonuclease</keyword>
<dbReference type="Proteomes" id="UP000558070">
    <property type="component" value="Unassembled WGS sequence"/>
</dbReference>
<dbReference type="InterPro" id="IPR005135">
    <property type="entry name" value="Endo/exonuclease/phosphatase"/>
</dbReference>
<keyword evidence="2" id="KW-0540">Nuclease</keyword>
<dbReference type="EMBL" id="JAARZO010000004">
    <property type="protein sequence ID" value="MBC2288193.1"/>
    <property type="molecule type" value="Genomic_DNA"/>
</dbReference>
<accession>A0A7X0ZJ82</accession>
<evidence type="ECO:0000259" key="1">
    <source>
        <dbReference type="Pfam" id="PF03372"/>
    </source>
</evidence>
<dbReference type="Gene3D" id="3.60.10.10">
    <property type="entry name" value="Endonuclease/exonuclease/phosphatase"/>
    <property type="match status" value="1"/>
</dbReference>
<sequence length="257" mass="29964">MFSVTTFNIRFDDTSEQKKSWELRKTLTKSLLDKYQWDFMGVEEPLLLQMRDMKEMQDWDYFGVGRDDGFEKGEFTAVFYNSNRFTLLREGHFWLSETPDIPSIHSTAMFPRICVWGKLEDTRDGKQFYIFNTHLDHISEEARLFASQLLLQKAALIAEDLPVILLGDFNTEPGTPTYDFITKKYQDAQLISQNTAKGPIGSFHDFYPTRPENELKKIDYIFVSNEFQVCTYETIADEMGGFSASDHFPVTANLKWK</sequence>
<comment type="caution">
    <text evidence="2">The sequence shown here is derived from an EMBL/GenBank/DDBJ whole genome shotgun (WGS) entry which is preliminary data.</text>
</comment>